<dbReference type="PANTHER" id="PTHR45947">
    <property type="entry name" value="SULFOQUINOVOSYL TRANSFERASE SQD2"/>
    <property type="match status" value="1"/>
</dbReference>
<evidence type="ECO:0000313" key="5">
    <source>
        <dbReference type="EMBL" id="GGH37297.1"/>
    </source>
</evidence>
<dbReference type="PANTHER" id="PTHR45947:SF3">
    <property type="entry name" value="SULFOQUINOVOSYL TRANSFERASE SQD2"/>
    <property type="match status" value="1"/>
</dbReference>
<keyword evidence="6" id="KW-1185">Reference proteome</keyword>
<dbReference type="EMBL" id="BMJY01000002">
    <property type="protein sequence ID" value="GGH37297.1"/>
    <property type="molecule type" value="Genomic_DNA"/>
</dbReference>
<evidence type="ECO:0000259" key="4">
    <source>
        <dbReference type="Pfam" id="PF13439"/>
    </source>
</evidence>
<evidence type="ECO:0000256" key="3">
    <source>
        <dbReference type="ARBA" id="ARBA00022679"/>
    </source>
</evidence>
<reference evidence="5" key="2">
    <citation type="submission" date="2020-09" db="EMBL/GenBank/DDBJ databases">
        <authorList>
            <person name="Sun Q."/>
            <person name="Zhou Y."/>
        </authorList>
    </citation>
    <scope>NUCLEOTIDE SEQUENCE</scope>
    <source>
        <strain evidence="5">CGMCC 1.15794</strain>
    </source>
</reference>
<evidence type="ECO:0000256" key="1">
    <source>
        <dbReference type="ARBA" id="ARBA00021292"/>
    </source>
</evidence>
<dbReference type="GO" id="GO:1901137">
    <property type="term" value="P:carbohydrate derivative biosynthetic process"/>
    <property type="evidence" value="ECO:0007669"/>
    <property type="project" value="UniProtKB-ARBA"/>
</dbReference>
<dbReference type="SUPFAM" id="SSF53756">
    <property type="entry name" value="UDP-Glycosyltransferase/glycogen phosphorylase"/>
    <property type="match status" value="1"/>
</dbReference>
<dbReference type="CDD" id="cd03801">
    <property type="entry name" value="GT4_PimA-like"/>
    <property type="match status" value="1"/>
</dbReference>
<dbReference type="InterPro" id="IPR028098">
    <property type="entry name" value="Glyco_trans_4-like_N"/>
</dbReference>
<organism evidence="5 6">
    <name type="scientific">Microbacterium album</name>
    <dbReference type="NCBI Taxonomy" id="2053191"/>
    <lineage>
        <taxon>Bacteria</taxon>
        <taxon>Bacillati</taxon>
        <taxon>Actinomycetota</taxon>
        <taxon>Actinomycetes</taxon>
        <taxon>Micrococcales</taxon>
        <taxon>Microbacteriaceae</taxon>
        <taxon>Microbacterium</taxon>
    </lineage>
</organism>
<evidence type="ECO:0000256" key="2">
    <source>
        <dbReference type="ARBA" id="ARBA00022676"/>
    </source>
</evidence>
<gene>
    <name evidence="5" type="ORF">GCM10010921_07070</name>
</gene>
<protein>
    <recommendedName>
        <fullName evidence="1">D-inositol 3-phosphate glycosyltransferase</fullName>
    </recommendedName>
</protein>
<dbReference type="Proteomes" id="UP000657592">
    <property type="component" value="Unassembled WGS sequence"/>
</dbReference>
<dbReference type="Pfam" id="PF13439">
    <property type="entry name" value="Glyco_transf_4"/>
    <property type="match status" value="1"/>
</dbReference>
<dbReference type="Pfam" id="PF13692">
    <property type="entry name" value="Glyco_trans_1_4"/>
    <property type="match status" value="1"/>
</dbReference>
<keyword evidence="2" id="KW-0328">Glycosyltransferase</keyword>
<dbReference type="InterPro" id="IPR050194">
    <property type="entry name" value="Glycosyltransferase_grp1"/>
</dbReference>
<comment type="caution">
    <text evidence="5">The sequence shown here is derived from an EMBL/GenBank/DDBJ whole genome shotgun (WGS) entry which is preliminary data.</text>
</comment>
<dbReference type="RefSeq" id="WP_188754874.1">
    <property type="nucleotide sequence ID" value="NZ_BMJY01000002.1"/>
</dbReference>
<evidence type="ECO:0000313" key="6">
    <source>
        <dbReference type="Proteomes" id="UP000657592"/>
    </source>
</evidence>
<feature type="domain" description="Glycosyltransferase subfamily 4-like N-terminal" evidence="4">
    <location>
        <begin position="19"/>
        <end position="178"/>
    </location>
</feature>
<accession>A0A917IED0</accession>
<reference evidence="5" key="1">
    <citation type="journal article" date="2014" name="Int. J. Syst. Evol. Microbiol.">
        <title>Complete genome sequence of Corynebacterium casei LMG S-19264T (=DSM 44701T), isolated from a smear-ripened cheese.</title>
        <authorList>
            <consortium name="US DOE Joint Genome Institute (JGI-PGF)"/>
            <person name="Walter F."/>
            <person name="Albersmeier A."/>
            <person name="Kalinowski J."/>
            <person name="Ruckert C."/>
        </authorList>
    </citation>
    <scope>NUCLEOTIDE SEQUENCE</scope>
    <source>
        <strain evidence="5">CGMCC 1.15794</strain>
    </source>
</reference>
<dbReference type="GO" id="GO:0016757">
    <property type="term" value="F:glycosyltransferase activity"/>
    <property type="evidence" value="ECO:0007669"/>
    <property type="project" value="UniProtKB-KW"/>
</dbReference>
<name>A0A917IED0_9MICO</name>
<keyword evidence="3 5" id="KW-0808">Transferase</keyword>
<dbReference type="AlphaFoldDB" id="A0A917IED0"/>
<proteinExistence type="predicted"/>
<sequence length="370" mass="39280">MRVAYVCADPGIPVLGDKGASVHVRQIVREFRRRGDEVTVYCTRRGGGSSLDDVRIVEVAVPKGEPAQRERHVARAAAELAARARADGCDLVYERYSLFSDAATRIDAPSIVEVNAPLIDEQRAFRTLVDAAGARATTARLFAHAAVVAAVSPPVAAWAAGLGAARPIVAANGVDTSRFGAARSSGSREPGPLRVCFVGSLKPWHGVETAIDAVAGLADAELVVIGDGPERSRLEERARRVAARVRFHGAVANDRIPALLARMDVGVAPYPASADDYFSPLKVYEYLASGLPVVASRTGQLPAIIEHGATGLLVAPGDAAAIRRALARLRDERGLAERLGAAARRTARDRHDWRTVLEGILAHLPERTAA</sequence>
<dbReference type="Gene3D" id="3.40.50.2000">
    <property type="entry name" value="Glycogen Phosphorylase B"/>
    <property type="match status" value="2"/>
</dbReference>